<gene>
    <name evidence="1" type="ORF">M431DRAFT_77552</name>
</gene>
<name>A0A2T4ALK7_TRIHA</name>
<accession>A0A2T4ALK7</accession>
<dbReference type="AlphaFoldDB" id="A0A2T4ALK7"/>
<protein>
    <submittedName>
        <fullName evidence="1">Uncharacterized protein</fullName>
    </submittedName>
</protein>
<reference evidence="1 2" key="1">
    <citation type="submission" date="2016-07" db="EMBL/GenBank/DDBJ databases">
        <title>Multiple horizontal gene transfer events from other fungi enriched the ability of initially mycotrophic Trichoderma (Ascomycota) to feed on dead plant biomass.</title>
        <authorList>
            <consortium name="DOE Joint Genome Institute"/>
            <person name="Aerts A."/>
            <person name="Atanasova L."/>
            <person name="Chenthamara K."/>
            <person name="Zhang J."/>
            <person name="Grujic M."/>
            <person name="Henrissat B."/>
            <person name="Kuo A."/>
            <person name="Salamov A."/>
            <person name="Lipzen A."/>
            <person name="Labutti K."/>
            <person name="Barry K."/>
            <person name="Miao Y."/>
            <person name="Rahimi M.J."/>
            <person name="Shen Q."/>
            <person name="Grigoriev I.V."/>
            <person name="Kubicek C.P."/>
            <person name="Druzhinina I.S."/>
        </authorList>
    </citation>
    <scope>NUCLEOTIDE SEQUENCE [LARGE SCALE GENOMIC DNA]</scope>
    <source>
        <strain evidence="1 2">CBS 226.95</strain>
    </source>
</reference>
<dbReference type="RefSeq" id="XP_024777651.1">
    <property type="nucleotide sequence ID" value="XM_024922590.1"/>
</dbReference>
<feature type="non-terminal residue" evidence="1">
    <location>
        <position position="1"/>
    </location>
</feature>
<keyword evidence="2" id="KW-1185">Reference proteome</keyword>
<evidence type="ECO:0000313" key="2">
    <source>
        <dbReference type="Proteomes" id="UP000241690"/>
    </source>
</evidence>
<evidence type="ECO:0000313" key="1">
    <source>
        <dbReference type="EMBL" id="PTB57974.1"/>
    </source>
</evidence>
<proteinExistence type="predicted"/>
<dbReference type="GeneID" id="36631173"/>
<dbReference type="Proteomes" id="UP000241690">
    <property type="component" value="Unassembled WGS sequence"/>
</dbReference>
<organism evidence="1 2">
    <name type="scientific">Trichoderma harzianum CBS 226.95</name>
    <dbReference type="NCBI Taxonomy" id="983964"/>
    <lineage>
        <taxon>Eukaryota</taxon>
        <taxon>Fungi</taxon>
        <taxon>Dikarya</taxon>
        <taxon>Ascomycota</taxon>
        <taxon>Pezizomycotina</taxon>
        <taxon>Sordariomycetes</taxon>
        <taxon>Hypocreomycetidae</taxon>
        <taxon>Hypocreales</taxon>
        <taxon>Hypocreaceae</taxon>
        <taxon>Trichoderma</taxon>
    </lineage>
</organism>
<dbReference type="EMBL" id="KZ679677">
    <property type="protein sequence ID" value="PTB57974.1"/>
    <property type="molecule type" value="Genomic_DNA"/>
</dbReference>
<sequence>RGLRASGARKGRDKEAYSLRLRLLIHSGSPYAEEVHRILGGSSPTSQGMVNEPSEQFAARQVLHPASCWTNVVNLSTRGIPMGFDFNVSQELYQFVIASAWREE</sequence>